<dbReference type="PROSITE" id="PS00787">
    <property type="entry name" value="CHORISMATE_SYNTHASE_1"/>
    <property type="match status" value="1"/>
</dbReference>
<dbReference type="HAMAP" id="MF_00300">
    <property type="entry name" value="Chorismate_synth"/>
    <property type="match status" value="1"/>
</dbReference>
<feature type="region of interest" description="Disordered" evidence="13">
    <location>
        <begin position="268"/>
        <end position="287"/>
    </location>
</feature>
<dbReference type="PANTHER" id="PTHR21085:SF0">
    <property type="entry name" value="CHORISMATE SYNTHASE"/>
    <property type="match status" value="1"/>
</dbReference>
<evidence type="ECO:0000256" key="13">
    <source>
        <dbReference type="SAM" id="MobiDB-lite"/>
    </source>
</evidence>
<evidence type="ECO:0000256" key="9">
    <source>
        <dbReference type="ARBA" id="ARBA00023141"/>
    </source>
</evidence>
<evidence type="ECO:0000256" key="7">
    <source>
        <dbReference type="ARBA" id="ARBA00022827"/>
    </source>
</evidence>
<dbReference type="PIRSF" id="PIRSF001456">
    <property type="entry name" value="Chorismate_synth"/>
    <property type="match status" value="1"/>
</dbReference>
<dbReference type="KEGG" id="bgok:Pr1d_03480"/>
<comment type="catalytic activity">
    <reaction evidence="11 12">
        <text>5-O-(1-carboxyvinyl)-3-phosphoshikimate = chorismate + phosphate</text>
        <dbReference type="Rhea" id="RHEA:21020"/>
        <dbReference type="ChEBI" id="CHEBI:29748"/>
        <dbReference type="ChEBI" id="CHEBI:43474"/>
        <dbReference type="ChEBI" id="CHEBI:57701"/>
        <dbReference type="EC" id="4.2.3.5"/>
    </reaction>
</comment>
<feature type="binding site" evidence="11">
    <location>
        <begin position="236"/>
        <end position="237"/>
    </location>
    <ligand>
        <name>FMN</name>
        <dbReference type="ChEBI" id="CHEBI:58210"/>
    </ligand>
</feature>
<reference evidence="14 15" key="1">
    <citation type="submission" date="2019-08" db="EMBL/GenBank/DDBJ databases">
        <title>Deep-cultivation of Planctomycetes and their phenomic and genomic characterization uncovers novel biology.</title>
        <authorList>
            <person name="Wiegand S."/>
            <person name="Jogler M."/>
            <person name="Boedeker C."/>
            <person name="Pinto D."/>
            <person name="Vollmers J."/>
            <person name="Rivas-Marin E."/>
            <person name="Kohn T."/>
            <person name="Peeters S.H."/>
            <person name="Heuer A."/>
            <person name="Rast P."/>
            <person name="Oberbeckmann S."/>
            <person name="Bunk B."/>
            <person name="Jeske O."/>
            <person name="Meyerdierks A."/>
            <person name="Storesund J.E."/>
            <person name="Kallscheuer N."/>
            <person name="Luecker S."/>
            <person name="Lage O.M."/>
            <person name="Pohl T."/>
            <person name="Merkel B.J."/>
            <person name="Hornburger P."/>
            <person name="Mueller R.-W."/>
            <person name="Bruemmer F."/>
            <person name="Labrenz M."/>
            <person name="Spormann A.M."/>
            <person name="Op den Camp H."/>
            <person name="Overmann J."/>
            <person name="Amann R."/>
            <person name="Jetten M.S.M."/>
            <person name="Mascher T."/>
            <person name="Medema M.H."/>
            <person name="Devos D.P."/>
            <person name="Kaster A.-K."/>
            <person name="Ovreas L."/>
            <person name="Rohde M."/>
            <person name="Galperin M.Y."/>
            <person name="Jogler C."/>
        </authorList>
    </citation>
    <scope>NUCLEOTIDE SEQUENCE [LARGE SCALE GENOMIC DNA]</scope>
    <source>
        <strain evidence="14 15">Pr1d</strain>
    </source>
</reference>
<dbReference type="PANTHER" id="PTHR21085">
    <property type="entry name" value="CHORISMATE SYNTHASE"/>
    <property type="match status" value="1"/>
</dbReference>
<protein>
    <recommendedName>
        <fullName evidence="3 11">Chorismate synthase</fullName>
        <shortName evidence="11">CS</shortName>
        <ecNumber evidence="3 11">4.2.3.5</ecNumber>
    </recommendedName>
    <alternativeName>
        <fullName evidence="11">5-enolpyruvylshikimate-3-phosphate phospholyase</fullName>
    </alternativeName>
</protein>
<keyword evidence="15" id="KW-1185">Reference proteome</keyword>
<dbReference type="GO" id="GO:0009073">
    <property type="term" value="P:aromatic amino acid family biosynthetic process"/>
    <property type="evidence" value="ECO:0007669"/>
    <property type="project" value="UniProtKB-KW"/>
</dbReference>
<dbReference type="Pfam" id="PF01264">
    <property type="entry name" value="Chorismate_synt"/>
    <property type="match status" value="1"/>
</dbReference>
<feature type="binding site" evidence="11">
    <location>
        <begin position="302"/>
        <end position="306"/>
    </location>
    <ligand>
        <name>FMN</name>
        <dbReference type="ChEBI" id="CHEBI:58210"/>
    </ligand>
</feature>
<keyword evidence="7 11" id="KW-0274">FAD</keyword>
<comment type="similarity">
    <text evidence="2 11 12">Belongs to the chorismate synthase family.</text>
</comment>
<dbReference type="NCBIfam" id="NF003793">
    <property type="entry name" value="PRK05382.1"/>
    <property type="match status" value="1"/>
</dbReference>
<keyword evidence="9 11" id="KW-0057">Aromatic amino acid biosynthesis</keyword>
<dbReference type="EMBL" id="CP042913">
    <property type="protein sequence ID" value="QEG33087.1"/>
    <property type="molecule type" value="Genomic_DNA"/>
</dbReference>
<dbReference type="CDD" id="cd07304">
    <property type="entry name" value="Chorismate_synthase"/>
    <property type="match status" value="1"/>
</dbReference>
<feature type="binding site" evidence="11">
    <location>
        <position position="46"/>
    </location>
    <ligand>
        <name>NADP(+)</name>
        <dbReference type="ChEBI" id="CHEBI:58349"/>
    </ligand>
</feature>
<feature type="binding site" evidence="11">
    <location>
        <position position="287"/>
    </location>
    <ligand>
        <name>FMN</name>
        <dbReference type="ChEBI" id="CHEBI:58210"/>
    </ligand>
</feature>
<evidence type="ECO:0000313" key="14">
    <source>
        <dbReference type="EMBL" id="QEG33087.1"/>
    </source>
</evidence>
<feature type="compositionally biased region" description="Polar residues" evidence="13">
    <location>
        <begin position="271"/>
        <end position="282"/>
    </location>
</feature>
<dbReference type="GO" id="GO:0004107">
    <property type="term" value="F:chorismate synthase activity"/>
    <property type="evidence" value="ECO:0007669"/>
    <property type="project" value="UniProtKB-UniRule"/>
</dbReference>
<evidence type="ECO:0000256" key="1">
    <source>
        <dbReference type="ARBA" id="ARBA00005044"/>
    </source>
</evidence>
<name>A0A5B9Q224_9BACT</name>
<dbReference type="InterPro" id="IPR035904">
    <property type="entry name" value="Chorismate_synth_AroC_sf"/>
</dbReference>
<dbReference type="GO" id="GO:0009423">
    <property type="term" value="P:chorismate biosynthetic process"/>
    <property type="evidence" value="ECO:0007669"/>
    <property type="project" value="UniProtKB-UniRule"/>
</dbReference>
<keyword evidence="6 11" id="KW-0288">FMN</keyword>
<keyword evidence="4 11" id="KW-0028">Amino-acid biosynthesis</keyword>
<keyword evidence="5 11" id="KW-0285">Flavoprotein</keyword>
<dbReference type="NCBIfam" id="TIGR00033">
    <property type="entry name" value="aroC"/>
    <property type="match status" value="1"/>
</dbReference>
<feature type="binding site" evidence="11">
    <location>
        <position position="40"/>
    </location>
    <ligand>
        <name>NADP(+)</name>
        <dbReference type="ChEBI" id="CHEBI:58349"/>
    </ligand>
</feature>
<dbReference type="OrthoDB" id="9771806at2"/>
<evidence type="ECO:0000256" key="4">
    <source>
        <dbReference type="ARBA" id="ARBA00022605"/>
    </source>
</evidence>
<dbReference type="EC" id="4.2.3.5" evidence="3 11"/>
<feature type="binding site" evidence="11">
    <location>
        <begin position="116"/>
        <end position="118"/>
    </location>
    <ligand>
        <name>FMN</name>
        <dbReference type="ChEBI" id="CHEBI:58210"/>
    </ligand>
</feature>
<feature type="binding site" evidence="11">
    <location>
        <position position="328"/>
    </location>
    <ligand>
        <name>FMN</name>
        <dbReference type="ChEBI" id="CHEBI:58210"/>
    </ligand>
</feature>
<dbReference type="PROSITE" id="PS00788">
    <property type="entry name" value="CHORISMATE_SYNTHASE_2"/>
    <property type="match status" value="1"/>
</dbReference>
<dbReference type="FunFam" id="3.60.150.10:FF:000002">
    <property type="entry name" value="Chorismate synthase"/>
    <property type="match status" value="1"/>
</dbReference>
<evidence type="ECO:0000256" key="11">
    <source>
        <dbReference type="HAMAP-Rule" id="MF_00300"/>
    </source>
</evidence>
<dbReference type="GO" id="GO:0005829">
    <property type="term" value="C:cytosol"/>
    <property type="evidence" value="ECO:0007669"/>
    <property type="project" value="TreeGrafter"/>
</dbReference>
<organism evidence="14 15">
    <name type="scientific">Bythopirellula goksoeyrii</name>
    <dbReference type="NCBI Taxonomy" id="1400387"/>
    <lineage>
        <taxon>Bacteria</taxon>
        <taxon>Pseudomonadati</taxon>
        <taxon>Planctomycetota</taxon>
        <taxon>Planctomycetia</taxon>
        <taxon>Pirellulales</taxon>
        <taxon>Lacipirellulaceae</taxon>
        <taxon>Bythopirellula</taxon>
    </lineage>
</organism>
<evidence type="ECO:0000256" key="10">
    <source>
        <dbReference type="ARBA" id="ARBA00023239"/>
    </source>
</evidence>
<proteinExistence type="inferred from homology"/>
<evidence type="ECO:0000313" key="15">
    <source>
        <dbReference type="Proteomes" id="UP000323917"/>
    </source>
</evidence>
<sequence>MLRYWTAGESHGKTLIALVDGFPAGVTIDTDVIDVELKRRQGGYGRGGRQRIETDKVDVRTGVWHGMTLGSPIALEVVNRDYKLERLDDLPRPRPGHGDLTGAIKFLGSIRGILERASARETAVRVAAGALAKQLLSAFDITVFGYVTEVGGEEIKPVEGTLDELRAIRDKSELYGLNLERDPAIKALIDRAGKDGDTLGGIIEVRVDGVPFGLGTHAQWDRKLDGRLAQAVMAVQAIKGVEIGMGFEAARRPGSQVHDPIHYDASKKETSSLGYTRPTNNAGGLEAGMTNGQPIVIRAAKKPISTLAKPLESINLDTKEPEEASYERSDVCAISAASVIVENVVAFEVACAVVDKFGGDNLPEMLGRYELFLKMARDR</sequence>
<dbReference type="Gene3D" id="3.60.150.10">
    <property type="entry name" value="Chorismate synthase AroC"/>
    <property type="match status" value="1"/>
</dbReference>
<dbReference type="InterPro" id="IPR020541">
    <property type="entry name" value="Chorismate_synthase_CS"/>
</dbReference>
<comment type="cofactor">
    <cofactor evidence="11 12">
        <name>FMNH2</name>
        <dbReference type="ChEBI" id="CHEBI:57618"/>
    </cofactor>
    <text evidence="11 12">Reduced FMN (FMNH(2)).</text>
</comment>
<keyword evidence="10 11" id="KW-0456">Lyase</keyword>
<evidence type="ECO:0000256" key="3">
    <source>
        <dbReference type="ARBA" id="ARBA00013036"/>
    </source>
</evidence>
<dbReference type="InterPro" id="IPR000453">
    <property type="entry name" value="Chorismate_synth"/>
</dbReference>
<comment type="subunit">
    <text evidence="11">Homotetramer.</text>
</comment>
<evidence type="ECO:0000256" key="8">
    <source>
        <dbReference type="ARBA" id="ARBA00022857"/>
    </source>
</evidence>
<keyword evidence="8 11" id="KW-0521">NADP</keyword>
<dbReference type="PROSITE" id="PS00789">
    <property type="entry name" value="CHORISMATE_SYNTHASE_3"/>
    <property type="match status" value="1"/>
</dbReference>
<gene>
    <name evidence="11 14" type="primary">aroC</name>
    <name evidence="14" type="ORF">Pr1d_03480</name>
</gene>
<evidence type="ECO:0000256" key="2">
    <source>
        <dbReference type="ARBA" id="ARBA00008014"/>
    </source>
</evidence>
<dbReference type="AlphaFoldDB" id="A0A5B9Q224"/>
<dbReference type="UniPathway" id="UPA00053">
    <property type="reaction ID" value="UER00090"/>
</dbReference>
<dbReference type="SUPFAM" id="SSF103263">
    <property type="entry name" value="Chorismate synthase, AroC"/>
    <property type="match status" value="1"/>
</dbReference>
<evidence type="ECO:0000256" key="6">
    <source>
        <dbReference type="ARBA" id="ARBA00022643"/>
    </source>
</evidence>
<comment type="function">
    <text evidence="11">Catalyzes the anti-1,4-elimination of the C-3 phosphate and the C-6 proR hydrogen from 5-enolpyruvylshikimate-3-phosphate (EPSP) to yield chorismate, which is the branch point compound that serves as the starting substrate for the three terminal pathways of aromatic amino acid biosynthesis. This reaction introduces a second double bond into the aromatic ring system.</text>
</comment>
<evidence type="ECO:0000256" key="5">
    <source>
        <dbReference type="ARBA" id="ARBA00022630"/>
    </source>
</evidence>
<dbReference type="Proteomes" id="UP000323917">
    <property type="component" value="Chromosome"/>
</dbReference>
<dbReference type="RefSeq" id="WP_148071896.1">
    <property type="nucleotide sequence ID" value="NZ_CP042913.1"/>
</dbReference>
<accession>A0A5B9Q224</accession>
<dbReference type="GO" id="GO:0010181">
    <property type="term" value="F:FMN binding"/>
    <property type="evidence" value="ECO:0007669"/>
    <property type="project" value="TreeGrafter"/>
</dbReference>
<dbReference type="GO" id="GO:0008652">
    <property type="term" value="P:amino acid biosynthetic process"/>
    <property type="evidence" value="ECO:0007669"/>
    <property type="project" value="UniProtKB-KW"/>
</dbReference>
<evidence type="ECO:0000256" key="12">
    <source>
        <dbReference type="RuleBase" id="RU000605"/>
    </source>
</evidence>
<comment type="pathway">
    <text evidence="1 11 12">Metabolic intermediate biosynthesis; chorismate biosynthesis; chorismate from D-erythrose 4-phosphate and phosphoenolpyruvate: step 7/7.</text>
</comment>